<dbReference type="AlphaFoldDB" id="A0A7D5TJJ3"/>
<evidence type="ECO:0000313" key="2">
    <source>
        <dbReference type="EMBL" id="QLH84996.1"/>
    </source>
</evidence>
<feature type="transmembrane region" description="Helical" evidence="1">
    <location>
        <begin position="39"/>
        <end position="56"/>
    </location>
</feature>
<accession>A0A7D5TJJ3</accession>
<keyword evidence="1" id="KW-1133">Transmembrane helix</keyword>
<dbReference type="Proteomes" id="UP000509346">
    <property type="component" value="Chromosome"/>
</dbReference>
<evidence type="ECO:0000313" key="3">
    <source>
        <dbReference type="Proteomes" id="UP000509346"/>
    </source>
</evidence>
<feature type="transmembrane region" description="Helical" evidence="1">
    <location>
        <begin position="6"/>
        <end position="27"/>
    </location>
</feature>
<protein>
    <submittedName>
        <fullName evidence="2">Uncharacterized protein</fullName>
    </submittedName>
</protein>
<feature type="transmembrane region" description="Helical" evidence="1">
    <location>
        <begin position="68"/>
        <end position="89"/>
    </location>
</feature>
<gene>
    <name evidence="2" type="ORF">HZS54_13610</name>
</gene>
<keyword evidence="3" id="KW-1185">Reference proteome</keyword>
<proteinExistence type="predicted"/>
<name>A0A7D5TJJ3_9EURY</name>
<keyword evidence="1" id="KW-0472">Membrane</keyword>
<keyword evidence="1" id="KW-0812">Transmembrane</keyword>
<dbReference type="KEGG" id="hpel:HZS54_13610"/>
<reference evidence="2 3" key="1">
    <citation type="submission" date="2020-07" db="EMBL/GenBank/DDBJ databases">
        <title>Halosimplex litoreum sp. nov. and Halosimplex rubrum sp. nov., isolated from different salt environments.</title>
        <authorList>
            <person name="Cui H."/>
        </authorList>
    </citation>
    <scope>NUCLEOTIDE SEQUENCE [LARGE SCALE GENOMIC DNA]</scope>
    <source>
        <strain evidence="2 3">R2</strain>
    </source>
</reference>
<evidence type="ECO:0000256" key="1">
    <source>
        <dbReference type="SAM" id="Phobius"/>
    </source>
</evidence>
<sequence length="103" mass="11165">MIEWFGGEGNVVDILIPLFGICVLLLAPKVTDTNRSRRYFVPAFASWFGLQLLIGLEQGTLVSFPHPIGLVGGLLLLIGFVGLIVRGLFAAWKGRESSAPPSR</sequence>
<organism evidence="2 3">
    <name type="scientific">Halosimplex pelagicum</name>
    <dbReference type="NCBI Taxonomy" id="869886"/>
    <lineage>
        <taxon>Archaea</taxon>
        <taxon>Methanobacteriati</taxon>
        <taxon>Methanobacteriota</taxon>
        <taxon>Stenosarchaea group</taxon>
        <taxon>Halobacteria</taxon>
        <taxon>Halobacteriales</taxon>
        <taxon>Haloarculaceae</taxon>
        <taxon>Halosimplex</taxon>
    </lineage>
</organism>
<dbReference type="EMBL" id="CP058909">
    <property type="protein sequence ID" value="QLH84996.1"/>
    <property type="molecule type" value="Genomic_DNA"/>
</dbReference>